<dbReference type="AlphaFoldDB" id="A0A167NCL4"/>
<keyword evidence="5" id="KW-1185">Reference proteome</keyword>
<dbReference type="OrthoDB" id="1093at2759"/>
<comment type="similarity">
    <text evidence="1">Belongs to the proteasome subunit S11 family.</text>
</comment>
<dbReference type="SUPFAM" id="SSF46785">
    <property type="entry name" value="Winged helix' DNA-binding domain"/>
    <property type="match status" value="1"/>
</dbReference>
<dbReference type="InterPro" id="IPR054179">
    <property type="entry name" value="PSD13_N"/>
</dbReference>
<dbReference type="GO" id="GO:0006511">
    <property type="term" value="P:ubiquitin-dependent protein catabolic process"/>
    <property type="evidence" value="ECO:0007669"/>
    <property type="project" value="TreeGrafter"/>
</dbReference>
<dbReference type="Pfam" id="PF01399">
    <property type="entry name" value="PCI"/>
    <property type="match status" value="1"/>
</dbReference>
<dbReference type="PANTHER" id="PTHR10539">
    <property type="entry name" value="26S PROTEASOME NON-ATPASE REGULATORY SUBUNIT 13"/>
    <property type="match status" value="1"/>
</dbReference>
<evidence type="ECO:0000256" key="2">
    <source>
        <dbReference type="ARBA" id="ARBA00022942"/>
    </source>
</evidence>
<evidence type="ECO:0000313" key="4">
    <source>
        <dbReference type="EMBL" id="KZO97573.1"/>
    </source>
</evidence>
<keyword evidence="2 4" id="KW-0647">Proteasome</keyword>
<dbReference type="EMBL" id="KV417279">
    <property type="protein sequence ID" value="KZO97573.1"/>
    <property type="molecule type" value="Genomic_DNA"/>
</dbReference>
<dbReference type="GO" id="GO:0005829">
    <property type="term" value="C:cytosol"/>
    <property type="evidence" value="ECO:0007669"/>
    <property type="project" value="TreeGrafter"/>
</dbReference>
<gene>
    <name evidence="4" type="ORF">CALVIDRAFT_536153</name>
</gene>
<dbReference type="STRING" id="1330018.A0A167NCL4"/>
<dbReference type="Proteomes" id="UP000076738">
    <property type="component" value="Unassembled WGS sequence"/>
</dbReference>
<feature type="domain" description="PCI" evidence="3">
    <location>
        <begin position="180"/>
        <end position="351"/>
    </location>
</feature>
<dbReference type="GO" id="GO:0005634">
    <property type="term" value="C:nucleus"/>
    <property type="evidence" value="ECO:0007669"/>
    <property type="project" value="TreeGrafter"/>
</dbReference>
<evidence type="ECO:0000259" key="3">
    <source>
        <dbReference type="PROSITE" id="PS50250"/>
    </source>
</evidence>
<dbReference type="InterPro" id="IPR035298">
    <property type="entry name" value="PSMD13"/>
</dbReference>
<evidence type="ECO:0000256" key="1">
    <source>
        <dbReference type="ARBA" id="ARBA00006207"/>
    </source>
</evidence>
<dbReference type="SMART" id="SM00088">
    <property type="entry name" value="PINT"/>
    <property type="match status" value="1"/>
</dbReference>
<dbReference type="Pfam" id="PF22037">
    <property type="entry name" value="PSD13_N"/>
    <property type="match status" value="1"/>
</dbReference>
<organism evidence="4 5">
    <name type="scientific">Calocera viscosa (strain TUFC12733)</name>
    <dbReference type="NCBI Taxonomy" id="1330018"/>
    <lineage>
        <taxon>Eukaryota</taxon>
        <taxon>Fungi</taxon>
        <taxon>Dikarya</taxon>
        <taxon>Basidiomycota</taxon>
        <taxon>Agaricomycotina</taxon>
        <taxon>Dacrymycetes</taxon>
        <taxon>Dacrymycetales</taxon>
        <taxon>Dacrymycetaceae</taxon>
        <taxon>Calocera</taxon>
    </lineage>
</organism>
<proteinExistence type="inferred from homology"/>
<dbReference type="InterPro" id="IPR000717">
    <property type="entry name" value="PCI_dom"/>
</dbReference>
<dbReference type="InterPro" id="IPR036390">
    <property type="entry name" value="WH_DNA-bd_sf"/>
</dbReference>
<dbReference type="PANTHER" id="PTHR10539:SF0">
    <property type="entry name" value="26S PROTEASOME NON-ATPASE REGULATORY SUBUNIT 13"/>
    <property type="match status" value="1"/>
</dbReference>
<reference evidence="4 5" key="1">
    <citation type="journal article" date="2016" name="Mol. Biol. Evol.">
        <title>Comparative Genomics of Early-Diverging Mushroom-Forming Fungi Provides Insights into the Origins of Lignocellulose Decay Capabilities.</title>
        <authorList>
            <person name="Nagy L.G."/>
            <person name="Riley R."/>
            <person name="Tritt A."/>
            <person name="Adam C."/>
            <person name="Daum C."/>
            <person name="Floudas D."/>
            <person name="Sun H."/>
            <person name="Yadav J.S."/>
            <person name="Pangilinan J."/>
            <person name="Larsson K.H."/>
            <person name="Matsuura K."/>
            <person name="Barry K."/>
            <person name="Labutti K."/>
            <person name="Kuo R."/>
            <person name="Ohm R.A."/>
            <person name="Bhattacharya S.S."/>
            <person name="Shirouzu T."/>
            <person name="Yoshinaga Y."/>
            <person name="Martin F.M."/>
            <person name="Grigoriev I.V."/>
            <person name="Hibbett D.S."/>
        </authorList>
    </citation>
    <scope>NUCLEOTIDE SEQUENCE [LARGE SCALE GENOMIC DNA]</scope>
    <source>
        <strain evidence="4 5">TUFC12733</strain>
    </source>
</reference>
<accession>A0A167NCL4</accession>
<protein>
    <submittedName>
        <fullName evidence="4">Proteasome 26S subunit</fullName>
    </submittedName>
</protein>
<evidence type="ECO:0000313" key="5">
    <source>
        <dbReference type="Proteomes" id="UP000076738"/>
    </source>
</evidence>
<sequence>MSAMDVDHHRVDVYLEDALNNAPPTLRPFFQRFRTLYDQKRWHQLTLAVNEFLADSDSGPFQVDLFNRFVRDFEGKINQLRLAEMGVKVCRQIEDPQKTLGLLTSLLVRINVETSPEAHILLLSTLAKVKLLFGDLEGTKADVDKCEQVLDSLDSVEGGVNAAFYRVAADYYAAKVEYGPYYKNSLLYLACINPETDLDAAERLSRAHDLAIAALLGDTIYNFGELLMHPILDSLNGSEYEWIRDLLFVFNSGNIGKFEVFATQFNREPILAVNHTFLRQKICLMALIETVFQRKGRADKERPIGFQTIAEETRLPQDEVEHLVMKALSLKLIRGTLDQVSEQAHISWVQPRVLGRDQIEQLAVRLNDWTERLGRVETFVASQDLFAGVTA</sequence>
<dbReference type="PROSITE" id="PS50250">
    <property type="entry name" value="PCI"/>
    <property type="match status" value="1"/>
</dbReference>
<dbReference type="GO" id="GO:0005198">
    <property type="term" value="F:structural molecule activity"/>
    <property type="evidence" value="ECO:0007669"/>
    <property type="project" value="TreeGrafter"/>
</dbReference>
<name>A0A167NCL4_CALVF</name>
<dbReference type="GO" id="GO:0008541">
    <property type="term" value="C:proteasome regulatory particle, lid subcomplex"/>
    <property type="evidence" value="ECO:0007669"/>
    <property type="project" value="TreeGrafter"/>
</dbReference>